<feature type="domain" description="Glutamine amidotransferase" evidence="1">
    <location>
        <begin position="35"/>
        <end position="193"/>
    </location>
</feature>
<keyword evidence="2" id="KW-0808">Transferase</keyword>
<dbReference type="GO" id="GO:0005829">
    <property type="term" value="C:cytosol"/>
    <property type="evidence" value="ECO:0007669"/>
    <property type="project" value="TreeGrafter"/>
</dbReference>
<dbReference type="InterPro" id="IPR044992">
    <property type="entry name" value="ChyE-like"/>
</dbReference>
<dbReference type="STRING" id="889453.SAMN03080601_02076"/>
<sequence length="233" mass="26556">MRVHFFQHVEFEGPGYIEIWMKENQYQISSTHFYKTNYKLPKVEEIDALIVMGGPMGVYDEASHAWLKEEKVFIKECINSGKKILGICLGAQLIAHCLGAEVSQAEHKEIGWFQVLPTDECTGLQWFYKLFCGNPIVFHWHGDQFEIPEGAIDLLSSKANRNQAFYAQNGIIGLQFHLECTDDSLAQMLENGLDDLSGTGTYVQSSDEISSNIQFAPHCNILMKEILHYWISE</sequence>
<accession>A0A1T5H413</accession>
<dbReference type="Pfam" id="PF00117">
    <property type="entry name" value="GATase"/>
    <property type="match status" value="1"/>
</dbReference>
<dbReference type="PANTHER" id="PTHR42695">
    <property type="entry name" value="GLUTAMINE AMIDOTRANSFERASE YLR126C-RELATED"/>
    <property type="match status" value="1"/>
</dbReference>
<protein>
    <submittedName>
        <fullName evidence="2">GMP synthase-Glutamine amidotransferase</fullName>
    </submittedName>
</protein>
<evidence type="ECO:0000313" key="3">
    <source>
        <dbReference type="Proteomes" id="UP000191055"/>
    </source>
</evidence>
<dbReference type="CDD" id="cd01741">
    <property type="entry name" value="GATase1_1"/>
    <property type="match status" value="1"/>
</dbReference>
<dbReference type="RefSeq" id="WP_079557800.1">
    <property type="nucleotide sequence ID" value="NZ_CP021904.1"/>
</dbReference>
<proteinExistence type="predicted"/>
<reference evidence="2 3" key="1">
    <citation type="submission" date="2017-02" db="EMBL/GenBank/DDBJ databases">
        <authorList>
            <person name="Peterson S.W."/>
        </authorList>
    </citation>
    <scope>NUCLEOTIDE SEQUENCE [LARGE SCALE GENOMIC DNA]</scope>
    <source>
        <strain evidence="2 3">DSM 24412</strain>
    </source>
</reference>
<dbReference type="KEGG" id="asx:CDL62_17940"/>
<evidence type="ECO:0000313" key="2">
    <source>
        <dbReference type="EMBL" id="SKC15414.1"/>
    </source>
</evidence>
<dbReference type="PANTHER" id="PTHR42695:SF5">
    <property type="entry name" value="GLUTAMINE AMIDOTRANSFERASE YLR126C-RELATED"/>
    <property type="match status" value="1"/>
</dbReference>
<dbReference type="FunFam" id="3.40.50.880:FF:000033">
    <property type="entry name" value="Glutamine amidotransferase class-I"/>
    <property type="match status" value="1"/>
</dbReference>
<keyword evidence="2" id="KW-0315">Glutamine amidotransferase</keyword>
<dbReference type="InterPro" id="IPR017926">
    <property type="entry name" value="GATASE"/>
</dbReference>
<dbReference type="InterPro" id="IPR029062">
    <property type="entry name" value="Class_I_gatase-like"/>
</dbReference>
<dbReference type="OrthoDB" id="9807137at2"/>
<name>A0A1T5H413_9BACT</name>
<dbReference type="Proteomes" id="UP000191055">
    <property type="component" value="Unassembled WGS sequence"/>
</dbReference>
<dbReference type="PROSITE" id="PS51273">
    <property type="entry name" value="GATASE_TYPE_1"/>
    <property type="match status" value="1"/>
</dbReference>
<gene>
    <name evidence="2" type="ORF">SAMN03080601_02076</name>
</gene>
<dbReference type="GO" id="GO:0016740">
    <property type="term" value="F:transferase activity"/>
    <property type="evidence" value="ECO:0007669"/>
    <property type="project" value="UniProtKB-KW"/>
</dbReference>
<dbReference type="SUPFAM" id="SSF52317">
    <property type="entry name" value="Class I glutamine amidotransferase-like"/>
    <property type="match status" value="1"/>
</dbReference>
<dbReference type="Gene3D" id="3.40.50.880">
    <property type="match status" value="1"/>
</dbReference>
<evidence type="ECO:0000259" key="1">
    <source>
        <dbReference type="Pfam" id="PF00117"/>
    </source>
</evidence>
<dbReference type="AlphaFoldDB" id="A0A1T5H413"/>
<dbReference type="EMBL" id="FUYV01000011">
    <property type="protein sequence ID" value="SKC15414.1"/>
    <property type="molecule type" value="Genomic_DNA"/>
</dbReference>
<keyword evidence="3" id="KW-1185">Reference proteome</keyword>
<organism evidence="2 3">
    <name type="scientific">Alkalitalea saponilacus</name>
    <dbReference type="NCBI Taxonomy" id="889453"/>
    <lineage>
        <taxon>Bacteria</taxon>
        <taxon>Pseudomonadati</taxon>
        <taxon>Bacteroidota</taxon>
        <taxon>Bacteroidia</taxon>
        <taxon>Marinilabiliales</taxon>
        <taxon>Marinilabiliaceae</taxon>
        <taxon>Alkalitalea</taxon>
    </lineage>
</organism>